<keyword evidence="3" id="KW-0540">Nuclease</keyword>
<evidence type="ECO:0000256" key="4">
    <source>
        <dbReference type="ARBA" id="ARBA00022759"/>
    </source>
</evidence>
<dbReference type="Proteomes" id="UP000008021">
    <property type="component" value="Chromosome 10"/>
</dbReference>
<feature type="coiled-coil region" evidence="7">
    <location>
        <begin position="77"/>
        <end position="111"/>
    </location>
</feature>
<keyword evidence="2" id="KW-0548">Nucleotidyltransferase</keyword>
<evidence type="ECO:0000256" key="5">
    <source>
        <dbReference type="ARBA" id="ARBA00022801"/>
    </source>
</evidence>
<feature type="domain" description="Chromo" evidence="9">
    <location>
        <begin position="691"/>
        <end position="736"/>
    </location>
</feature>
<evidence type="ECO:0000256" key="2">
    <source>
        <dbReference type="ARBA" id="ARBA00022695"/>
    </source>
</evidence>
<evidence type="ECO:0000259" key="10">
    <source>
        <dbReference type="Pfam" id="PF03732"/>
    </source>
</evidence>
<dbReference type="CDD" id="cd09274">
    <property type="entry name" value="RNase_HI_RT_Ty3"/>
    <property type="match status" value="1"/>
</dbReference>
<organism evidence="13">
    <name type="scientific">Oryza meridionalis</name>
    <dbReference type="NCBI Taxonomy" id="40149"/>
    <lineage>
        <taxon>Eukaryota</taxon>
        <taxon>Viridiplantae</taxon>
        <taxon>Streptophyta</taxon>
        <taxon>Embryophyta</taxon>
        <taxon>Tracheophyta</taxon>
        <taxon>Spermatophyta</taxon>
        <taxon>Magnoliopsida</taxon>
        <taxon>Liliopsida</taxon>
        <taxon>Poales</taxon>
        <taxon>Poaceae</taxon>
        <taxon>BOP clade</taxon>
        <taxon>Oryzoideae</taxon>
        <taxon>Oryzeae</taxon>
        <taxon>Oryzinae</taxon>
        <taxon>Oryza</taxon>
    </lineage>
</organism>
<sequence>MEGKLLEKLDSLTQRLEKLDAKLEKQGGRLDQVATKVDLAMDSVGKLQLKQLQATRLQKQLPSSSTTPSGSDHAAQIMAQDGKLDQLLKMMEEAEKRREEAERKREESEALSLAELQSLKVAVESRIPLVEKKLGWRSVNARFSNGLCSRENRANERITSSPRKTSMFDGENPQMWRDNCEIYFDVYGVHPANWVKVALLNFIGNASFWLQLVRNQLVGTSWMELCDKWPYYMRKFLKAAKRQFIRKGKVVEELLEAFQIDETEDTMDTPPEPVIEDNQLMAISLNAYNGTDSTRSLRVKGLVQGTELLMVIDSGSTHSFLDAQIVHHLQGVAKLPVPVKFLKLHKDYLQEGNVIILFLCFRALNQSTSDLTVLSQDKHPIAYVSKALGPRTKGLSTYEKECLAIMLAVEHWRSYLQYVEFLILKDHKGLMNLTDQRLHTYWQQKAYTKLLGLQFKICYKKGIHNGAVDALSRCDHSDQLEAAALSVCKPTWLEEVSQGYLQDERTAQLLAELSIHIKEGSPYQLRDGLISYHSTLSKTPVEVLYGHTPNQLGITVNSCELPNVQQWLSGRGLMMQLLQQHLNRAQQYMKAQADKKCSSRTFAVGDWVYLKLQPYVQTSVATRANHKLNFKYFGPYEVLHKMGAVAYHLALPAGSSIHPVFHVSQLKSARGFKGFSSAHVPAQLEQKQVPVAVLDTRVRKSGNTVIQQVLIHWSDCPVEEATWEDLEDLRSRFPRALAWGQANFQGMGNVRVSADGDLGDGNSSKEEDTGGRGRRLKKTNTRVSGPEWAVIWRRLAVEFVGIPVDLSVLECLVPFLCWVLNNLQRVHDTGGRAKSYLPKVNFPRFDGTDVRIWLDMCETYFEMYQIPVNFKVSAAVLHMSSNAAQWFQVFKLVEEVQDWAHFCYAVTLEFEGTNRREKVLALQTLTQTGSVSEYKQQFDSLVDHVCLFDSSLGGPMLVSRFVFGLKEEIRNAVVIQLSDTNVHVKTWRPGRSA</sequence>
<dbReference type="InterPro" id="IPR041373">
    <property type="entry name" value="RT_RNaseH"/>
</dbReference>
<evidence type="ECO:0000256" key="6">
    <source>
        <dbReference type="ARBA" id="ARBA00022918"/>
    </source>
</evidence>
<evidence type="ECO:0000313" key="14">
    <source>
        <dbReference type="Proteomes" id="UP000008021"/>
    </source>
</evidence>
<feature type="domain" description="Tf2-1-like SH3-like" evidence="12">
    <location>
        <begin position="605"/>
        <end position="668"/>
    </location>
</feature>
<dbReference type="Gramene" id="OMERI10G07110.1">
    <property type="protein sequence ID" value="OMERI10G07110.1"/>
    <property type="gene ID" value="OMERI10G07110"/>
</dbReference>
<proteinExistence type="predicted"/>
<evidence type="ECO:0000256" key="1">
    <source>
        <dbReference type="ARBA" id="ARBA00022679"/>
    </source>
</evidence>
<dbReference type="PANTHER" id="PTHR37984:SF5">
    <property type="entry name" value="PROTEIN NYNRIN-LIKE"/>
    <property type="match status" value="1"/>
</dbReference>
<feature type="domain" description="Reverse transcriptase RNase H-like" evidence="11">
    <location>
        <begin position="373"/>
        <end position="447"/>
    </location>
</feature>
<keyword evidence="6" id="KW-0695">RNA-directed DNA polymerase</keyword>
<evidence type="ECO:0000259" key="11">
    <source>
        <dbReference type="Pfam" id="PF17917"/>
    </source>
</evidence>
<name>A0A0E0EXS4_9ORYZ</name>
<dbReference type="InterPro" id="IPR043502">
    <property type="entry name" value="DNA/RNA_pol_sf"/>
</dbReference>
<evidence type="ECO:0008006" key="15">
    <source>
        <dbReference type="Google" id="ProtNLM"/>
    </source>
</evidence>
<dbReference type="Pfam" id="PF17917">
    <property type="entry name" value="RT_RNaseH"/>
    <property type="match status" value="1"/>
</dbReference>
<dbReference type="InterPro" id="IPR005162">
    <property type="entry name" value="Retrotrans_gag_dom"/>
</dbReference>
<dbReference type="GO" id="GO:0016787">
    <property type="term" value="F:hydrolase activity"/>
    <property type="evidence" value="ECO:0007669"/>
    <property type="project" value="UniProtKB-KW"/>
</dbReference>
<evidence type="ECO:0000259" key="9">
    <source>
        <dbReference type="Pfam" id="PF00385"/>
    </source>
</evidence>
<dbReference type="AlphaFoldDB" id="A0A0E0EXS4"/>
<keyword evidence="7" id="KW-0175">Coiled coil</keyword>
<dbReference type="STRING" id="40149.A0A0E0EXS4"/>
<evidence type="ECO:0000313" key="13">
    <source>
        <dbReference type="EnsemblPlants" id="OMERI10G07110.1"/>
    </source>
</evidence>
<keyword evidence="5" id="KW-0378">Hydrolase</keyword>
<keyword evidence="4" id="KW-0255">Endonuclease</keyword>
<dbReference type="InterPro" id="IPR050951">
    <property type="entry name" value="Retrovirus_Pol_polyprotein"/>
</dbReference>
<evidence type="ECO:0000256" key="7">
    <source>
        <dbReference type="SAM" id="Coils"/>
    </source>
</evidence>
<feature type="coiled-coil region" evidence="7">
    <location>
        <begin position="2"/>
        <end position="29"/>
    </location>
</feature>
<protein>
    <recommendedName>
        <fullName evidence="15">Chromo domain-containing protein</fullName>
    </recommendedName>
</protein>
<dbReference type="Pfam" id="PF00385">
    <property type="entry name" value="Chromo"/>
    <property type="match status" value="1"/>
</dbReference>
<dbReference type="HOGENOM" id="CLU_301190_0_0_1"/>
<dbReference type="GO" id="GO:0004519">
    <property type="term" value="F:endonuclease activity"/>
    <property type="evidence" value="ECO:0007669"/>
    <property type="project" value="UniProtKB-KW"/>
</dbReference>
<dbReference type="SUPFAM" id="SSF56672">
    <property type="entry name" value="DNA/RNA polymerases"/>
    <property type="match status" value="1"/>
</dbReference>
<dbReference type="Pfam" id="PF03732">
    <property type="entry name" value="Retrotrans_gag"/>
    <property type="match status" value="1"/>
</dbReference>
<evidence type="ECO:0000259" key="12">
    <source>
        <dbReference type="Pfam" id="PF24626"/>
    </source>
</evidence>
<reference evidence="13" key="2">
    <citation type="submission" date="2018-05" db="EMBL/GenBank/DDBJ databases">
        <title>OmerRS3 (Oryza meridionalis Reference Sequence Version 3).</title>
        <authorList>
            <person name="Zhang J."/>
            <person name="Kudrna D."/>
            <person name="Lee S."/>
            <person name="Talag J."/>
            <person name="Welchert J."/>
            <person name="Wing R.A."/>
        </authorList>
    </citation>
    <scope>NUCLEOTIDE SEQUENCE [LARGE SCALE GENOMIC DNA]</scope>
    <source>
        <strain evidence="13">cv. OR44</strain>
    </source>
</reference>
<dbReference type="PANTHER" id="PTHR37984">
    <property type="entry name" value="PROTEIN CBG26694"/>
    <property type="match status" value="1"/>
</dbReference>
<dbReference type="InterPro" id="IPR016197">
    <property type="entry name" value="Chromo-like_dom_sf"/>
</dbReference>
<feature type="domain" description="Retrotransposon gag" evidence="10">
    <location>
        <begin position="874"/>
        <end position="967"/>
    </location>
</feature>
<reference evidence="13" key="1">
    <citation type="submission" date="2015-04" db="UniProtKB">
        <authorList>
            <consortium name="EnsemblPlants"/>
        </authorList>
    </citation>
    <scope>IDENTIFICATION</scope>
</reference>
<evidence type="ECO:0000256" key="8">
    <source>
        <dbReference type="SAM" id="MobiDB-lite"/>
    </source>
</evidence>
<dbReference type="SUPFAM" id="SSF54160">
    <property type="entry name" value="Chromo domain-like"/>
    <property type="match status" value="1"/>
</dbReference>
<dbReference type="InterPro" id="IPR023780">
    <property type="entry name" value="Chromo_domain"/>
</dbReference>
<keyword evidence="14" id="KW-1185">Reference proteome</keyword>
<evidence type="ECO:0000256" key="3">
    <source>
        <dbReference type="ARBA" id="ARBA00022722"/>
    </source>
</evidence>
<feature type="region of interest" description="Disordered" evidence="8">
    <location>
        <begin position="754"/>
        <end position="778"/>
    </location>
</feature>
<dbReference type="EnsemblPlants" id="OMERI10G07110.1">
    <property type="protein sequence ID" value="OMERI10G07110.1"/>
    <property type="gene ID" value="OMERI10G07110"/>
</dbReference>
<accession>A0A0E0EXS4</accession>
<keyword evidence="1" id="KW-0808">Transferase</keyword>
<dbReference type="Pfam" id="PF24626">
    <property type="entry name" value="SH3_Tf2-1"/>
    <property type="match status" value="1"/>
</dbReference>
<dbReference type="GO" id="GO:0003964">
    <property type="term" value="F:RNA-directed DNA polymerase activity"/>
    <property type="evidence" value="ECO:0007669"/>
    <property type="project" value="UniProtKB-KW"/>
</dbReference>
<dbReference type="InterPro" id="IPR056924">
    <property type="entry name" value="SH3_Tf2-1"/>
</dbReference>